<keyword evidence="2" id="KW-0378">Hydrolase</keyword>
<comment type="caution">
    <text evidence="4">The sequence shown here is derived from an EMBL/GenBank/DDBJ whole genome shotgun (WGS) entry which is preliminary data.</text>
</comment>
<dbReference type="AlphaFoldDB" id="A0ABD4XI59"/>
<evidence type="ECO:0000256" key="3">
    <source>
        <dbReference type="PIRSR" id="PIRSR605502-1"/>
    </source>
</evidence>
<keyword evidence="3" id="KW-0479">Metal-binding</keyword>
<proteinExistence type="inferred from homology"/>
<organism evidence="4 5">
    <name type="scientific">Weissella paramesenteroides</name>
    <name type="common">Leuconostoc paramesenteroides</name>
    <dbReference type="NCBI Taxonomy" id="1249"/>
    <lineage>
        <taxon>Bacteria</taxon>
        <taxon>Bacillati</taxon>
        <taxon>Bacillota</taxon>
        <taxon>Bacilli</taxon>
        <taxon>Lactobacillales</taxon>
        <taxon>Lactobacillaceae</taxon>
        <taxon>Weissella</taxon>
    </lineage>
</organism>
<dbReference type="InterPro" id="IPR050792">
    <property type="entry name" value="ADP-ribosylglycohydrolase"/>
</dbReference>
<dbReference type="GO" id="GO:0016787">
    <property type="term" value="F:hydrolase activity"/>
    <property type="evidence" value="ECO:0007669"/>
    <property type="project" value="UniProtKB-KW"/>
</dbReference>
<gene>
    <name evidence="4" type="ORF">G9403_04000</name>
</gene>
<dbReference type="PANTHER" id="PTHR16222:SF24">
    <property type="entry name" value="ADP-RIBOSYLHYDROLASE ARH3"/>
    <property type="match status" value="1"/>
</dbReference>
<feature type="binding site" evidence="3">
    <location>
        <position position="40"/>
    </location>
    <ligand>
        <name>Mg(2+)</name>
        <dbReference type="ChEBI" id="CHEBI:18420"/>
        <label>1</label>
    </ligand>
</feature>
<feature type="binding site" evidence="3">
    <location>
        <position position="38"/>
    </location>
    <ligand>
        <name>Mg(2+)</name>
        <dbReference type="ChEBI" id="CHEBI:18420"/>
        <label>1</label>
    </ligand>
</feature>
<evidence type="ECO:0000313" key="5">
    <source>
        <dbReference type="Proteomes" id="UP001215461"/>
    </source>
</evidence>
<dbReference type="Proteomes" id="UP001215461">
    <property type="component" value="Unassembled WGS sequence"/>
</dbReference>
<dbReference type="PANTHER" id="PTHR16222">
    <property type="entry name" value="ADP-RIBOSYLGLYCOHYDROLASE"/>
    <property type="match status" value="1"/>
</dbReference>
<name>A0ABD4XI59_WEIPA</name>
<dbReference type="Pfam" id="PF03747">
    <property type="entry name" value="ADP_ribosyl_GH"/>
    <property type="match status" value="1"/>
</dbReference>
<dbReference type="EMBL" id="JAANXN010000004">
    <property type="protein sequence ID" value="MDF8370823.1"/>
    <property type="molecule type" value="Genomic_DNA"/>
</dbReference>
<reference evidence="4 5" key="1">
    <citation type="submission" date="2020-03" db="EMBL/GenBank/DDBJ databases">
        <title>Comparative genomics of Weissella paramesenteroides.</title>
        <authorList>
            <person name="Kant R."/>
            <person name="Takala T."/>
            <person name="Saris P."/>
        </authorList>
    </citation>
    <scope>NUCLEOTIDE SEQUENCE [LARGE SCALE GENOMIC DNA]</scope>
    <source>
        <strain evidence="4 5">SJ27-4</strain>
    </source>
</reference>
<dbReference type="SUPFAM" id="SSF101478">
    <property type="entry name" value="ADP-ribosylglycohydrolase"/>
    <property type="match status" value="1"/>
</dbReference>
<dbReference type="InterPro" id="IPR036705">
    <property type="entry name" value="Ribosyl_crysJ1_sf"/>
</dbReference>
<comment type="cofactor">
    <cofactor evidence="3">
        <name>Mg(2+)</name>
        <dbReference type="ChEBI" id="CHEBI:18420"/>
    </cofactor>
    <text evidence="3">Binds 2 magnesium ions per subunit.</text>
</comment>
<protein>
    <submittedName>
        <fullName evidence="4">ADP-ribosylglycohydrolase</fullName>
    </submittedName>
</protein>
<evidence type="ECO:0000256" key="1">
    <source>
        <dbReference type="ARBA" id="ARBA00010702"/>
    </source>
</evidence>
<sequence length="305" mass="34070">MEFYMVLPYSPLNNSTLGLVTGDLIAQRQVDSQRTSWSGDSALTLATISSLSYGYNLTDMMDRYLSWYQAGEYTKHSKKPMMVGSTTTFALDKYKRTSDPFNSGGRELSDNGNGALMHITPVILYLRSQYGEDFVSHEPAMLILHQITGLTHNHPQSLIASGLYAMLVNNILQNMPLIEAVDQAVSGSYEYYSQHQIFAQFLPAFQALNKPDLKSESIESLHTSGYVVDTLATTIWVILNSTSFENAISLTQTLPGESERIMPLVGSLAGILYHQEFLERYSTNDKELAIVMDVLHIANKSHNFN</sequence>
<keyword evidence="3" id="KW-0460">Magnesium</keyword>
<evidence type="ECO:0000256" key="2">
    <source>
        <dbReference type="ARBA" id="ARBA00022801"/>
    </source>
</evidence>
<dbReference type="InterPro" id="IPR005502">
    <property type="entry name" value="Ribosyl_crysJ1"/>
</dbReference>
<evidence type="ECO:0000313" key="4">
    <source>
        <dbReference type="EMBL" id="MDF8370823.1"/>
    </source>
</evidence>
<accession>A0ABD4XI59</accession>
<comment type="similarity">
    <text evidence="1">Belongs to the ADP-ribosylglycohydrolase family.</text>
</comment>
<dbReference type="Gene3D" id="1.10.4080.10">
    <property type="entry name" value="ADP-ribosylation/Crystallin J1"/>
    <property type="match status" value="1"/>
</dbReference>